<dbReference type="PANTHER" id="PTHR10196">
    <property type="entry name" value="SUGAR KINASE"/>
    <property type="match status" value="1"/>
</dbReference>
<keyword evidence="9" id="KW-1185">Reference proteome</keyword>
<dbReference type="GO" id="GO:0005524">
    <property type="term" value="F:ATP binding"/>
    <property type="evidence" value="ECO:0007669"/>
    <property type="project" value="UniProtKB-KW"/>
</dbReference>
<evidence type="ECO:0000259" key="6">
    <source>
        <dbReference type="Pfam" id="PF00370"/>
    </source>
</evidence>
<evidence type="ECO:0000256" key="3">
    <source>
        <dbReference type="ARBA" id="ARBA00022741"/>
    </source>
</evidence>
<dbReference type="GO" id="GO:0006641">
    <property type="term" value="P:triglyceride metabolic process"/>
    <property type="evidence" value="ECO:0007669"/>
    <property type="project" value="TreeGrafter"/>
</dbReference>
<evidence type="ECO:0000259" key="7">
    <source>
        <dbReference type="Pfam" id="PF02782"/>
    </source>
</evidence>
<keyword evidence="3" id="KW-0547">Nucleotide-binding</keyword>
<protein>
    <recommendedName>
        <fullName evidence="10">Glycerol kinase</fullName>
    </recommendedName>
</protein>
<evidence type="ECO:0000313" key="8">
    <source>
        <dbReference type="EMBL" id="OAF67603.1"/>
    </source>
</evidence>
<organism evidence="8 9">
    <name type="scientific">Intoshia linei</name>
    <dbReference type="NCBI Taxonomy" id="1819745"/>
    <lineage>
        <taxon>Eukaryota</taxon>
        <taxon>Metazoa</taxon>
        <taxon>Spiralia</taxon>
        <taxon>Lophotrochozoa</taxon>
        <taxon>Mesozoa</taxon>
        <taxon>Orthonectida</taxon>
        <taxon>Rhopaluridae</taxon>
        <taxon>Intoshia</taxon>
    </lineage>
</organism>
<feature type="domain" description="Carbohydrate kinase FGGY N-terminal" evidence="6">
    <location>
        <begin position="8"/>
        <end position="254"/>
    </location>
</feature>
<dbReference type="InterPro" id="IPR018484">
    <property type="entry name" value="FGGY_N"/>
</dbReference>
<dbReference type="GO" id="GO:0006071">
    <property type="term" value="P:glycerol metabolic process"/>
    <property type="evidence" value="ECO:0007669"/>
    <property type="project" value="TreeGrafter"/>
</dbReference>
<dbReference type="Proteomes" id="UP000078046">
    <property type="component" value="Unassembled WGS sequence"/>
</dbReference>
<evidence type="ECO:0000313" key="9">
    <source>
        <dbReference type="Proteomes" id="UP000078046"/>
    </source>
</evidence>
<reference evidence="8 9" key="1">
    <citation type="submission" date="2016-04" db="EMBL/GenBank/DDBJ databases">
        <title>The genome of Intoshia linei affirms orthonectids as highly simplified spiralians.</title>
        <authorList>
            <person name="Mikhailov K.V."/>
            <person name="Slusarev G.S."/>
            <person name="Nikitin M.A."/>
            <person name="Logacheva M.D."/>
            <person name="Penin A."/>
            <person name="Aleoshin V."/>
            <person name="Panchin Y.V."/>
        </authorList>
    </citation>
    <scope>NUCLEOTIDE SEQUENCE [LARGE SCALE GENOMIC DNA]</scope>
    <source>
        <strain evidence="8">Intl2013</strain>
        <tissue evidence="8">Whole animal</tissue>
    </source>
</reference>
<dbReference type="EMBL" id="LWCA01000618">
    <property type="protein sequence ID" value="OAF67603.1"/>
    <property type="molecule type" value="Genomic_DNA"/>
</dbReference>
<evidence type="ECO:0008006" key="10">
    <source>
        <dbReference type="Google" id="ProtNLM"/>
    </source>
</evidence>
<proteinExistence type="inferred from homology"/>
<sequence length="493" mass="55281">MNKYESIYVIGIDQGTSSFRSWIFDCRNGHCVSNHSVDTKSLINDEGYIEHDPFDLWQNAQDCIETTINKFLSKPDCKIEQIKAMGISHPRETCLCWNKNTRKAYSNAIVYNDLRSQCYIDDLISKNGLFAVSDKTGLPQGTYFCASKIKWILDNSSMKDDINNGAVFGSIDTWLIWNLTNELKTDVTSAARTNLFNIKTLRWDDELCNYYGIPINILPIVQESFSTFGIINHGPLKGVPIKVVLGDQFASLYGQNCILPGNTKVTLGTGASLLCNIGKTFQYEKNGLMYTIVSQIEGNVQFGVEGVIPCAGASIKWLINNLNISQNETDIEQLINATNDINNVYFVSTFTGTYTPDWNTKMKACILGLSLNTTIGNIARSCLESIAFQIARFALLMEKSNIEINQLVIDGGMSSNNTLIQMIANLTKMDTVVAFNKEAGVYGVARLASRSFHITMPTVKKKSKVYHPNMNDDERIKKIKMWNKAFNTIKEFE</sequence>
<dbReference type="GO" id="GO:0004370">
    <property type="term" value="F:glycerol kinase activity"/>
    <property type="evidence" value="ECO:0007669"/>
    <property type="project" value="TreeGrafter"/>
</dbReference>
<dbReference type="GO" id="GO:0005739">
    <property type="term" value="C:mitochondrion"/>
    <property type="evidence" value="ECO:0007669"/>
    <property type="project" value="TreeGrafter"/>
</dbReference>
<evidence type="ECO:0000256" key="4">
    <source>
        <dbReference type="ARBA" id="ARBA00022777"/>
    </source>
</evidence>
<dbReference type="InterPro" id="IPR000577">
    <property type="entry name" value="Carb_kinase_FGGY"/>
</dbReference>
<dbReference type="InterPro" id="IPR018485">
    <property type="entry name" value="FGGY_C"/>
</dbReference>
<name>A0A177B1U9_9BILA</name>
<comment type="caution">
    <text evidence="8">The sequence shown here is derived from an EMBL/GenBank/DDBJ whole genome shotgun (WGS) entry which is preliminary data.</text>
</comment>
<dbReference type="Gene3D" id="3.30.420.40">
    <property type="match status" value="2"/>
</dbReference>
<dbReference type="SUPFAM" id="SSF53067">
    <property type="entry name" value="Actin-like ATPase domain"/>
    <property type="match status" value="2"/>
</dbReference>
<gene>
    <name evidence="8" type="ORF">A3Q56_04633</name>
</gene>
<dbReference type="GO" id="GO:0046167">
    <property type="term" value="P:glycerol-3-phosphate biosynthetic process"/>
    <property type="evidence" value="ECO:0007669"/>
    <property type="project" value="TreeGrafter"/>
</dbReference>
<comment type="similarity">
    <text evidence="1">Belongs to the FGGY kinase family.</text>
</comment>
<dbReference type="InterPro" id="IPR043129">
    <property type="entry name" value="ATPase_NBD"/>
</dbReference>
<dbReference type="Pfam" id="PF00370">
    <property type="entry name" value="FGGY_N"/>
    <property type="match status" value="1"/>
</dbReference>
<evidence type="ECO:0000256" key="5">
    <source>
        <dbReference type="ARBA" id="ARBA00022840"/>
    </source>
</evidence>
<dbReference type="OrthoDB" id="5422795at2759"/>
<feature type="domain" description="Carbohydrate kinase FGGY C-terminal" evidence="7">
    <location>
        <begin position="265"/>
        <end position="450"/>
    </location>
</feature>
<keyword evidence="4" id="KW-0418">Kinase</keyword>
<accession>A0A177B1U9</accession>
<dbReference type="PANTHER" id="PTHR10196:SF69">
    <property type="entry name" value="GLYCEROL KINASE"/>
    <property type="match status" value="1"/>
</dbReference>
<dbReference type="PIRSF" id="PIRSF000538">
    <property type="entry name" value="GlpK"/>
    <property type="match status" value="1"/>
</dbReference>
<dbReference type="Pfam" id="PF02782">
    <property type="entry name" value="FGGY_C"/>
    <property type="match status" value="1"/>
</dbReference>
<evidence type="ECO:0000256" key="1">
    <source>
        <dbReference type="ARBA" id="ARBA00009156"/>
    </source>
</evidence>
<keyword evidence="2" id="KW-0808">Transferase</keyword>
<evidence type="ECO:0000256" key="2">
    <source>
        <dbReference type="ARBA" id="ARBA00022679"/>
    </source>
</evidence>
<keyword evidence="5" id="KW-0067">ATP-binding</keyword>
<dbReference type="AlphaFoldDB" id="A0A177B1U9"/>